<comment type="caution">
    <text evidence="2">The sequence shown here is derived from an EMBL/GenBank/DDBJ whole genome shotgun (WGS) entry which is preliminary data.</text>
</comment>
<accession>A0A4C1YQZ0</accession>
<protein>
    <submittedName>
        <fullName evidence="2">Uncharacterized protein</fullName>
    </submittedName>
</protein>
<reference evidence="2 3" key="1">
    <citation type="journal article" date="2019" name="Commun. Biol.">
        <title>The bagworm genome reveals a unique fibroin gene that provides high tensile strength.</title>
        <authorList>
            <person name="Kono N."/>
            <person name="Nakamura H."/>
            <person name="Ohtoshi R."/>
            <person name="Tomita M."/>
            <person name="Numata K."/>
            <person name="Arakawa K."/>
        </authorList>
    </citation>
    <scope>NUCLEOTIDE SEQUENCE [LARGE SCALE GENOMIC DNA]</scope>
</reference>
<dbReference type="EMBL" id="BGZK01001306">
    <property type="protein sequence ID" value="GBP76827.1"/>
    <property type="molecule type" value="Genomic_DNA"/>
</dbReference>
<dbReference type="AlphaFoldDB" id="A0A4C1YQZ0"/>
<evidence type="ECO:0000313" key="2">
    <source>
        <dbReference type="EMBL" id="GBP76827.1"/>
    </source>
</evidence>
<sequence length="88" mass="9165">MSGARRVSADGGRAPAPAPRPGPQVSPRSERFGRSSRMCLYICIYYIIMEDCCSFDARTWKSATAACGGAGEGAGAGGGGRNSHNGFY</sequence>
<proteinExistence type="predicted"/>
<feature type="region of interest" description="Disordered" evidence="1">
    <location>
        <begin position="1"/>
        <end position="31"/>
    </location>
</feature>
<organism evidence="2 3">
    <name type="scientific">Eumeta variegata</name>
    <name type="common">Bagworm moth</name>
    <name type="synonym">Eumeta japonica</name>
    <dbReference type="NCBI Taxonomy" id="151549"/>
    <lineage>
        <taxon>Eukaryota</taxon>
        <taxon>Metazoa</taxon>
        <taxon>Ecdysozoa</taxon>
        <taxon>Arthropoda</taxon>
        <taxon>Hexapoda</taxon>
        <taxon>Insecta</taxon>
        <taxon>Pterygota</taxon>
        <taxon>Neoptera</taxon>
        <taxon>Endopterygota</taxon>
        <taxon>Lepidoptera</taxon>
        <taxon>Glossata</taxon>
        <taxon>Ditrysia</taxon>
        <taxon>Tineoidea</taxon>
        <taxon>Psychidae</taxon>
        <taxon>Oiketicinae</taxon>
        <taxon>Eumeta</taxon>
    </lineage>
</organism>
<name>A0A4C1YQZ0_EUMVA</name>
<evidence type="ECO:0000256" key="1">
    <source>
        <dbReference type="SAM" id="MobiDB-lite"/>
    </source>
</evidence>
<dbReference type="Proteomes" id="UP000299102">
    <property type="component" value="Unassembled WGS sequence"/>
</dbReference>
<gene>
    <name evidence="2" type="ORF">EVAR_49115_1</name>
</gene>
<keyword evidence="3" id="KW-1185">Reference proteome</keyword>
<evidence type="ECO:0000313" key="3">
    <source>
        <dbReference type="Proteomes" id="UP000299102"/>
    </source>
</evidence>